<dbReference type="EMBL" id="LRXL01000052">
    <property type="protein sequence ID" value="OAB76016.1"/>
    <property type="molecule type" value="Genomic_DNA"/>
</dbReference>
<name>A0A167EYR0_9FLAO</name>
<dbReference type="RefSeq" id="WP_068593272.1">
    <property type="nucleotide sequence ID" value="NZ_LRXL01000052.1"/>
</dbReference>
<dbReference type="Proteomes" id="UP000077013">
    <property type="component" value="Unassembled WGS sequence"/>
</dbReference>
<keyword evidence="1" id="KW-0732">Signal</keyword>
<dbReference type="PROSITE" id="PS51257">
    <property type="entry name" value="PROKAR_LIPOPROTEIN"/>
    <property type="match status" value="1"/>
</dbReference>
<feature type="chain" id="PRO_5007886017" description="Lipoprotein" evidence="1">
    <location>
        <begin position="19"/>
        <end position="173"/>
    </location>
</feature>
<organism evidence="2 3">
    <name type="scientific">Cochleicola gelatinilyticus</name>
    <dbReference type="NCBI Taxonomy" id="1763537"/>
    <lineage>
        <taxon>Bacteria</taxon>
        <taxon>Pseudomonadati</taxon>
        <taxon>Bacteroidota</taxon>
        <taxon>Flavobacteriia</taxon>
        <taxon>Flavobacteriales</taxon>
        <taxon>Flavobacteriaceae</taxon>
        <taxon>Cochleicola</taxon>
    </lineage>
</organism>
<feature type="signal peptide" evidence="1">
    <location>
        <begin position="1"/>
        <end position="18"/>
    </location>
</feature>
<gene>
    <name evidence="2" type="ORF">ULVI_13200</name>
</gene>
<dbReference type="AlphaFoldDB" id="A0A167EYR0"/>
<comment type="caution">
    <text evidence="2">The sequence shown here is derived from an EMBL/GenBank/DDBJ whole genome shotgun (WGS) entry which is preliminary data.</text>
</comment>
<proteinExistence type="predicted"/>
<evidence type="ECO:0000313" key="3">
    <source>
        <dbReference type="Proteomes" id="UP000077013"/>
    </source>
</evidence>
<protein>
    <recommendedName>
        <fullName evidence="4">Lipoprotein</fullName>
    </recommendedName>
</protein>
<keyword evidence="3" id="KW-1185">Reference proteome</keyword>
<dbReference type="STRING" id="1763537.ULVI_13200"/>
<accession>A0A167EYR0</accession>
<evidence type="ECO:0008006" key="4">
    <source>
        <dbReference type="Google" id="ProtNLM"/>
    </source>
</evidence>
<reference evidence="2 3" key="1">
    <citation type="submission" date="2016-02" db="EMBL/GenBank/DDBJ databases">
        <title>Ulvibacter sp. LPB0005, isolated from Thais luteostoma.</title>
        <authorList>
            <person name="Shin S.-K."/>
            <person name="Yi H."/>
        </authorList>
    </citation>
    <scope>NUCLEOTIDE SEQUENCE [LARGE SCALE GENOMIC DNA]</scope>
    <source>
        <strain evidence="2 3">LPB0005</strain>
    </source>
</reference>
<evidence type="ECO:0000313" key="2">
    <source>
        <dbReference type="EMBL" id="OAB76016.1"/>
    </source>
</evidence>
<sequence>MKHLKTIGLVLFISLAFASCKSDDDGGDDGNAGNGTLEAQVDGQNYTSIPEASRAELNTSSSVQTLAVTGGTLDSENIQMIIIGFEGEGTYQLNLTNIGTYSYLPDPGNPDPNSVVVYTTVGEGQASNGEVSISSFDGNRVLGTFSFTGYNLDDTSDTVAVTNGSFNMQVVEQ</sequence>
<dbReference type="OrthoDB" id="824283at2"/>
<evidence type="ECO:0000256" key="1">
    <source>
        <dbReference type="SAM" id="SignalP"/>
    </source>
</evidence>